<feature type="domain" description="SNTX MACPF/CDC-like" evidence="1">
    <location>
        <begin position="8"/>
        <end position="140"/>
    </location>
</feature>
<evidence type="ECO:0000313" key="3">
    <source>
        <dbReference type="Proteomes" id="UP000789901"/>
    </source>
</evidence>
<name>A0ABN7WSP1_GIGMA</name>
<dbReference type="Pfam" id="PF24674">
    <property type="entry name" value="MACPF_SNTX"/>
    <property type="match status" value="1"/>
</dbReference>
<dbReference type="EMBL" id="CAJVQB010057926">
    <property type="protein sequence ID" value="CAG8838380.1"/>
    <property type="molecule type" value="Genomic_DNA"/>
</dbReference>
<accession>A0ABN7WSP1</accession>
<evidence type="ECO:0000313" key="2">
    <source>
        <dbReference type="EMBL" id="CAG8838380.1"/>
    </source>
</evidence>
<protein>
    <submittedName>
        <fullName evidence="2">18700_t:CDS:1</fullName>
    </submittedName>
</protein>
<dbReference type="InterPro" id="IPR052090">
    <property type="entry name" value="Cytolytic_pore-forming_toxin"/>
</dbReference>
<gene>
    <name evidence="2" type="ORF">GMARGA_LOCUS33949</name>
</gene>
<reference evidence="2 3" key="1">
    <citation type="submission" date="2021-06" db="EMBL/GenBank/DDBJ databases">
        <authorList>
            <person name="Kallberg Y."/>
            <person name="Tangrot J."/>
            <person name="Rosling A."/>
        </authorList>
    </citation>
    <scope>NUCLEOTIDE SEQUENCE [LARGE SCALE GENOMIC DNA]</scope>
    <source>
        <strain evidence="2 3">120-4 pot B 10/14</strain>
    </source>
</reference>
<proteinExistence type="predicted"/>
<dbReference type="PANTHER" id="PTHR31594">
    <property type="entry name" value="AIG1-TYPE G DOMAIN-CONTAINING PROTEIN"/>
    <property type="match status" value="1"/>
</dbReference>
<dbReference type="Proteomes" id="UP000789901">
    <property type="component" value="Unassembled WGS sequence"/>
</dbReference>
<dbReference type="InterPro" id="IPR056072">
    <property type="entry name" value="SNTX_MACPF/CDC-like_dom"/>
</dbReference>
<organism evidence="2 3">
    <name type="scientific">Gigaspora margarita</name>
    <dbReference type="NCBI Taxonomy" id="4874"/>
    <lineage>
        <taxon>Eukaryota</taxon>
        <taxon>Fungi</taxon>
        <taxon>Fungi incertae sedis</taxon>
        <taxon>Mucoromycota</taxon>
        <taxon>Glomeromycotina</taxon>
        <taxon>Glomeromycetes</taxon>
        <taxon>Diversisporales</taxon>
        <taxon>Gigasporaceae</taxon>
        <taxon>Gigaspora</taxon>
    </lineage>
</organism>
<sequence length="142" mass="15797">MGDSEGIIQRKALGRTAVIGSLYDATKDTFCKTTIFKTELPPNSIKRVDIPNASVMYEYVDSYMEKFKNLDVEPQLRISVLSGLVLLDGSGKYLNDIKESSRSVKGTLVYKITSVEENLEIYHENVKACISTDAFNTSEANT</sequence>
<keyword evidence="3" id="KW-1185">Reference proteome</keyword>
<dbReference type="PANTHER" id="PTHR31594:SF14">
    <property type="entry name" value="FIBRONECTIN TYPE-III DOMAIN-CONTAINING PROTEIN"/>
    <property type="match status" value="1"/>
</dbReference>
<evidence type="ECO:0000259" key="1">
    <source>
        <dbReference type="Pfam" id="PF24674"/>
    </source>
</evidence>
<comment type="caution">
    <text evidence="2">The sequence shown here is derived from an EMBL/GenBank/DDBJ whole genome shotgun (WGS) entry which is preliminary data.</text>
</comment>